<protein>
    <submittedName>
        <fullName evidence="8">TonB-dependent receptor</fullName>
    </submittedName>
</protein>
<evidence type="ECO:0000313" key="9">
    <source>
        <dbReference type="Proteomes" id="UP000663992"/>
    </source>
</evidence>
<gene>
    <name evidence="8" type="ORF">J0A65_26735</name>
</gene>
<proteinExistence type="inferred from homology"/>
<keyword evidence="3 7" id="KW-1134">Transmembrane beta strand</keyword>
<sequence>VGVDSRYVASVYADAANQLKAPAYTLFGAFVSYRVDADSRLTLRARNLTDEVYASWASSDMLFLGAPRSFELALQSRF</sequence>
<comment type="similarity">
    <text evidence="7">Belongs to the TonB-dependent receptor family.</text>
</comment>
<evidence type="ECO:0000256" key="3">
    <source>
        <dbReference type="ARBA" id="ARBA00022452"/>
    </source>
</evidence>
<dbReference type="Proteomes" id="UP000663992">
    <property type="component" value="Unassembled WGS sequence"/>
</dbReference>
<comment type="subcellular location">
    <subcellularLocation>
        <location evidence="1 7">Cell outer membrane</location>
        <topology evidence="1 7">Multi-pass membrane protein</topology>
    </subcellularLocation>
</comment>
<keyword evidence="8" id="KW-0675">Receptor</keyword>
<keyword evidence="5 7" id="KW-0472">Membrane</keyword>
<comment type="caution">
    <text evidence="8">The sequence shown here is derived from an EMBL/GenBank/DDBJ whole genome shotgun (WGS) entry which is preliminary data.</text>
</comment>
<dbReference type="PANTHER" id="PTHR32552:SF84">
    <property type="entry name" value="TONB-DEPENDENT RECEPTOR-RELATED"/>
    <property type="match status" value="1"/>
</dbReference>
<dbReference type="SUPFAM" id="SSF56935">
    <property type="entry name" value="Porins"/>
    <property type="match status" value="1"/>
</dbReference>
<evidence type="ECO:0000256" key="6">
    <source>
        <dbReference type="ARBA" id="ARBA00023237"/>
    </source>
</evidence>
<evidence type="ECO:0000256" key="4">
    <source>
        <dbReference type="ARBA" id="ARBA00022692"/>
    </source>
</evidence>
<dbReference type="InterPro" id="IPR039426">
    <property type="entry name" value="TonB-dep_rcpt-like"/>
</dbReference>
<organism evidence="8 9">
    <name type="scientific">Bowmanella yangjiangensis</name>
    <dbReference type="NCBI Taxonomy" id="2811230"/>
    <lineage>
        <taxon>Bacteria</taxon>
        <taxon>Pseudomonadati</taxon>
        <taxon>Pseudomonadota</taxon>
        <taxon>Gammaproteobacteria</taxon>
        <taxon>Alteromonadales</taxon>
        <taxon>Alteromonadaceae</taxon>
        <taxon>Bowmanella</taxon>
    </lineage>
</organism>
<feature type="non-terminal residue" evidence="8">
    <location>
        <position position="1"/>
    </location>
</feature>
<dbReference type="InterPro" id="IPR036942">
    <property type="entry name" value="Beta-barrel_TonB_sf"/>
</dbReference>
<evidence type="ECO:0000256" key="1">
    <source>
        <dbReference type="ARBA" id="ARBA00004571"/>
    </source>
</evidence>
<evidence type="ECO:0000256" key="5">
    <source>
        <dbReference type="ARBA" id="ARBA00023136"/>
    </source>
</evidence>
<evidence type="ECO:0000256" key="7">
    <source>
        <dbReference type="PROSITE-ProRule" id="PRU01360"/>
    </source>
</evidence>
<dbReference type="Gene3D" id="2.40.170.20">
    <property type="entry name" value="TonB-dependent receptor, beta-barrel domain"/>
    <property type="match status" value="1"/>
</dbReference>
<accession>A0ABS3D299</accession>
<keyword evidence="9" id="KW-1185">Reference proteome</keyword>
<keyword evidence="6 7" id="KW-0998">Cell outer membrane</keyword>
<evidence type="ECO:0000256" key="2">
    <source>
        <dbReference type="ARBA" id="ARBA00022448"/>
    </source>
</evidence>
<name>A0ABS3D299_9ALTE</name>
<dbReference type="EMBL" id="JAFKCS010000799">
    <property type="protein sequence ID" value="MBN7823493.1"/>
    <property type="molecule type" value="Genomic_DNA"/>
</dbReference>
<keyword evidence="4 7" id="KW-0812">Transmembrane</keyword>
<reference evidence="8 9" key="1">
    <citation type="submission" date="2021-03" db="EMBL/GenBank/DDBJ databases">
        <title>novel species isolated from a fishpond in China.</title>
        <authorList>
            <person name="Lu H."/>
            <person name="Cai Z."/>
        </authorList>
    </citation>
    <scope>NUCLEOTIDE SEQUENCE [LARGE SCALE GENOMIC DNA]</scope>
    <source>
        <strain evidence="8 9">Y57</strain>
    </source>
</reference>
<evidence type="ECO:0000313" key="8">
    <source>
        <dbReference type="EMBL" id="MBN7823493.1"/>
    </source>
</evidence>
<dbReference type="PROSITE" id="PS52016">
    <property type="entry name" value="TONB_DEPENDENT_REC_3"/>
    <property type="match status" value="1"/>
</dbReference>
<dbReference type="PANTHER" id="PTHR32552">
    <property type="entry name" value="FERRICHROME IRON RECEPTOR-RELATED"/>
    <property type="match status" value="1"/>
</dbReference>
<keyword evidence="2 7" id="KW-0813">Transport</keyword>